<dbReference type="InterPro" id="IPR005533">
    <property type="entry name" value="AMOP_dom"/>
</dbReference>
<evidence type="ECO:0000259" key="5">
    <source>
        <dbReference type="PROSITE" id="PS50856"/>
    </source>
</evidence>
<name>A0AAD9KGJ6_RIDPI</name>
<dbReference type="AlphaFoldDB" id="A0AAD9KGJ6"/>
<evidence type="ECO:0000256" key="3">
    <source>
        <dbReference type="ARBA" id="ARBA00022989"/>
    </source>
</evidence>
<organism evidence="6 7">
    <name type="scientific">Ridgeia piscesae</name>
    <name type="common">Tubeworm</name>
    <dbReference type="NCBI Taxonomy" id="27915"/>
    <lineage>
        <taxon>Eukaryota</taxon>
        <taxon>Metazoa</taxon>
        <taxon>Spiralia</taxon>
        <taxon>Lophotrochozoa</taxon>
        <taxon>Annelida</taxon>
        <taxon>Polychaeta</taxon>
        <taxon>Sedentaria</taxon>
        <taxon>Canalipalpata</taxon>
        <taxon>Sabellida</taxon>
        <taxon>Siboglinidae</taxon>
        <taxon>Ridgeia</taxon>
    </lineage>
</organism>
<keyword evidence="4" id="KW-0472">Membrane</keyword>
<dbReference type="Proteomes" id="UP001209878">
    <property type="component" value="Unassembled WGS sequence"/>
</dbReference>
<sequence>MFIYMDMGWDTRFSTRRSMLGYFSYKHEQEEALQLAPSMKSTSFRMQNRIGNKGEQGSYMFRVASGSGGINFDQKCFNWFANEMRRLSIVRYSLSWTLACPCDLRLADMDGRWRFDWPQYFNTNLERMCFYEKIPWFISTQECCYSQSGFLINTEDGRGGQSFLYHPYYYRQHQKFDVDPKKWCCEYSDNCNFFYFVRPLDRCWNYMPLDIGQ</sequence>
<dbReference type="EMBL" id="JAODUO010001137">
    <property type="protein sequence ID" value="KAK2170811.1"/>
    <property type="molecule type" value="Genomic_DNA"/>
</dbReference>
<dbReference type="GO" id="GO:0016020">
    <property type="term" value="C:membrane"/>
    <property type="evidence" value="ECO:0007669"/>
    <property type="project" value="UniProtKB-SubCell"/>
</dbReference>
<dbReference type="InterPro" id="IPR051495">
    <property type="entry name" value="Epithelial_Barrier/Signaling"/>
</dbReference>
<dbReference type="PROSITE" id="PS50856">
    <property type="entry name" value="AMOP"/>
    <property type="match status" value="1"/>
</dbReference>
<feature type="domain" description="AMOP" evidence="5">
    <location>
        <begin position="68"/>
        <end position="198"/>
    </location>
</feature>
<reference evidence="6" key="1">
    <citation type="journal article" date="2023" name="Mol. Biol. Evol.">
        <title>Third-Generation Sequencing Reveals the Adaptive Role of the Epigenome in Three Deep-Sea Polychaetes.</title>
        <authorList>
            <person name="Perez M."/>
            <person name="Aroh O."/>
            <person name="Sun Y."/>
            <person name="Lan Y."/>
            <person name="Juniper S.K."/>
            <person name="Young C.R."/>
            <person name="Angers B."/>
            <person name="Qian P.Y."/>
        </authorList>
    </citation>
    <scope>NUCLEOTIDE SEQUENCE</scope>
    <source>
        <strain evidence="6">R07B-5</strain>
    </source>
</reference>
<evidence type="ECO:0000313" key="6">
    <source>
        <dbReference type="EMBL" id="KAK2170811.1"/>
    </source>
</evidence>
<comment type="caution">
    <text evidence="6">The sequence shown here is derived from an EMBL/GenBank/DDBJ whole genome shotgun (WGS) entry which is preliminary data.</text>
</comment>
<gene>
    <name evidence="6" type="ORF">NP493_1138g00001</name>
</gene>
<evidence type="ECO:0000256" key="1">
    <source>
        <dbReference type="ARBA" id="ARBA00004370"/>
    </source>
</evidence>
<comment type="subcellular location">
    <subcellularLocation>
        <location evidence="1">Membrane</location>
    </subcellularLocation>
</comment>
<dbReference type="PANTHER" id="PTHR13802">
    <property type="entry name" value="MUCIN 4-RELATED"/>
    <property type="match status" value="1"/>
</dbReference>
<proteinExistence type="predicted"/>
<dbReference type="SMART" id="SM00723">
    <property type="entry name" value="AMOP"/>
    <property type="match status" value="1"/>
</dbReference>
<evidence type="ECO:0000313" key="7">
    <source>
        <dbReference type="Proteomes" id="UP001209878"/>
    </source>
</evidence>
<evidence type="ECO:0000256" key="4">
    <source>
        <dbReference type="ARBA" id="ARBA00023136"/>
    </source>
</evidence>
<evidence type="ECO:0000256" key="2">
    <source>
        <dbReference type="ARBA" id="ARBA00022692"/>
    </source>
</evidence>
<accession>A0AAD9KGJ6</accession>
<keyword evidence="3" id="KW-1133">Transmembrane helix</keyword>
<dbReference type="PANTHER" id="PTHR13802:SF52">
    <property type="entry name" value="MUCIN-4"/>
    <property type="match status" value="1"/>
</dbReference>
<keyword evidence="7" id="KW-1185">Reference proteome</keyword>
<keyword evidence="2" id="KW-0812">Transmembrane</keyword>
<protein>
    <recommendedName>
        <fullName evidence="5">AMOP domain-containing protein</fullName>
    </recommendedName>
</protein>